<comment type="caution">
    <text evidence="3">The sequence shown here is derived from an EMBL/GenBank/DDBJ whole genome shotgun (WGS) entry which is preliminary data.</text>
</comment>
<feature type="region of interest" description="Disordered" evidence="1">
    <location>
        <begin position="394"/>
        <end position="429"/>
    </location>
</feature>
<accession>A0A840XI59</accession>
<dbReference type="AlphaFoldDB" id="A0A840XI59"/>
<keyword evidence="2" id="KW-0812">Transmembrane</keyword>
<evidence type="ECO:0008006" key="5">
    <source>
        <dbReference type="Google" id="ProtNLM"/>
    </source>
</evidence>
<proteinExistence type="predicted"/>
<keyword evidence="4" id="KW-1185">Reference proteome</keyword>
<name>A0A840XI59_9MICO</name>
<dbReference type="Proteomes" id="UP000552883">
    <property type="component" value="Unassembled WGS sequence"/>
</dbReference>
<organism evidence="3 4">
    <name type="scientific">Microcella frigidaquae</name>
    <dbReference type="NCBI Taxonomy" id="424758"/>
    <lineage>
        <taxon>Bacteria</taxon>
        <taxon>Bacillati</taxon>
        <taxon>Actinomycetota</taxon>
        <taxon>Actinomycetes</taxon>
        <taxon>Micrococcales</taxon>
        <taxon>Microbacteriaceae</taxon>
        <taxon>Microcella</taxon>
    </lineage>
</organism>
<feature type="transmembrane region" description="Helical" evidence="2">
    <location>
        <begin position="242"/>
        <end position="262"/>
    </location>
</feature>
<dbReference type="OrthoDB" id="4350291at2"/>
<feature type="transmembrane region" description="Helical" evidence="2">
    <location>
        <begin position="211"/>
        <end position="230"/>
    </location>
</feature>
<reference evidence="3 4" key="1">
    <citation type="submission" date="2020-08" db="EMBL/GenBank/DDBJ databases">
        <title>Sequencing the genomes of 1000 actinobacteria strains.</title>
        <authorList>
            <person name="Klenk H.-P."/>
        </authorList>
    </citation>
    <scope>NUCLEOTIDE SEQUENCE [LARGE SCALE GENOMIC DNA]</scope>
    <source>
        <strain evidence="3 4">DSM 23889</strain>
    </source>
</reference>
<keyword evidence="2" id="KW-1133">Transmembrane helix</keyword>
<gene>
    <name evidence="3" type="ORF">BJ959_001678</name>
</gene>
<protein>
    <recommendedName>
        <fullName evidence="5">Integral membrane protein</fullName>
    </recommendedName>
</protein>
<sequence length="429" mass="43474">MRGRALGAGVLATLGLLLLPGAIMANWATTQLAQTERFVSALAPLADDPVVQERIIVEVTALVDEQVDIDAVTAELLGGLGEALELGPRAQAALDLVSAPIAAGVRSLVADVVAEVVRSDAFSAAWERSVAVLHTQSIRLLSGSPDSLLALDRDGTLSLPLGPIVADVREALVEQGVPFAAAIPDIDRAIVLAEVPNLALARVLFQVGMTVGLWLPWITAALLVGAVLLAPRRPRTLRALGFVGLGVTAALALGFSLARTAISAYVGPDSSAFAAAVFDAMTGYALSTVLGLVALSVVVLLVAWWVGASGLAARARTAVAAGLVSARDALGIGPSPVAAALHAKRGWARAVLVVLAALPALLQPPLSVLSVLASALLAAALLVVLELLAVPSLPPEPEPDPASEPVTVGATPRRRTTAARAAGGGTGAP</sequence>
<dbReference type="RefSeq" id="WP_153982072.1">
    <property type="nucleotide sequence ID" value="NZ_BAAANZ010000004.1"/>
</dbReference>
<evidence type="ECO:0000313" key="4">
    <source>
        <dbReference type="Proteomes" id="UP000552883"/>
    </source>
</evidence>
<keyword evidence="2" id="KW-0472">Membrane</keyword>
<evidence type="ECO:0000256" key="1">
    <source>
        <dbReference type="SAM" id="MobiDB-lite"/>
    </source>
</evidence>
<evidence type="ECO:0000313" key="3">
    <source>
        <dbReference type="EMBL" id="MBB5618182.1"/>
    </source>
</evidence>
<feature type="transmembrane region" description="Helical" evidence="2">
    <location>
        <begin position="368"/>
        <end position="389"/>
    </location>
</feature>
<evidence type="ECO:0000256" key="2">
    <source>
        <dbReference type="SAM" id="Phobius"/>
    </source>
</evidence>
<dbReference type="EMBL" id="JACHBS010000001">
    <property type="protein sequence ID" value="MBB5618182.1"/>
    <property type="molecule type" value="Genomic_DNA"/>
</dbReference>
<feature type="transmembrane region" description="Helical" evidence="2">
    <location>
        <begin position="282"/>
        <end position="306"/>
    </location>
</feature>